<evidence type="ECO:0000259" key="3">
    <source>
        <dbReference type="Pfam" id="PF01370"/>
    </source>
</evidence>
<dbReference type="GO" id="GO:0016616">
    <property type="term" value="F:oxidoreductase activity, acting on the CH-OH group of donors, NAD or NADP as acceptor"/>
    <property type="evidence" value="ECO:0007669"/>
    <property type="project" value="TreeGrafter"/>
</dbReference>
<dbReference type="Gene3D" id="3.40.50.720">
    <property type="entry name" value="NAD(P)-binding Rossmann-like Domain"/>
    <property type="match status" value="1"/>
</dbReference>
<reference evidence="5" key="1">
    <citation type="submission" date="2018-05" db="EMBL/GenBank/DDBJ databases">
        <title>Draft genome sequence of Stemphylium lycopersici strain CIDEFI 213.</title>
        <authorList>
            <person name="Medina R."/>
            <person name="Franco M.E.E."/>
            <person name="Lucentini C.G."/>
            <person name="Saparrat M.C.N."/>
            <person name="Balatti P.A."/>
        </authorList>
    </citation>
    <scope>NUCLEOTIDE SEQUENCE [LARGE SCALE GENOMIC DNA]</scope>
    <source>
        <strain evidence="5">CIDEFI 213</strain>
    </source>
</reference>
<organism evidence="4 5">
    <name type="scientific">Stemphylium lycopersici</name>
    <name type="common">Tomato gray leaf spot disease fungus</name>
    <name type="synonym">Thyrospora lycopersici</name>
    <dbReference type="NCBI Taxonomy" id="183478"/>
    <lineage>
        <taxon>Eukaryota</taxon>
        <taxon>Fungi</taxon>
        <taxon>Dikarya</taxon>
        <taxon>Ascomycota</taxon>
        <taxon>Pezizomycotina</taxon>
        <taxon>Dothideomycetes</taxon>
        <taxon>Pleosporomycetidae</taxon>
        <taxon>Pleosporales</taxon>
        <taxon>Pleosporineae</taxon>
        <taxon>Pleosporaceae</taxon>
        <taxon>Stemphylium</taxon>
    </lineage>
</organism>
<comment type="similarity">
    <text evidence="2">Belongs to the NAD(P)-dependent epimerase/dehydratase family. Dihydroflavonol-4-reductase subfamily.</text>
</comment>
<evidence type="ECO:0000256" key="1">
    <source>
        <dbReference type="ARBA" id="ARBA00023002"/>
    </source>
</evidence>
<keyword evidence="1" id="KW-0560">Oxidoreductase</keyword>
<dbReference type="Pfam" id="PF01370">
    <property type="entry name" value="Epimerase"/>
    <property type="match status" value="1"/>
</dbReference>
<name>A0A364MZY3_STELY</name>
<evidence type="ECO:0000256" key="2">
    <source>
        <dbReference type="ARBA" id="ARBA00023445"/>
    </source>
</evidence>
<dbReference type="PANTHER" id="PTHR10366">
    <property type="entry name" value="NAD DEPENDENT EPIMERASE/DEHYDRATASE"/>
    <property type="match status" value="1"/>
</dbReference>
<sequence length="334" mass="36778">MSTALVTGGTGFIGIVHTTVRSLKDAKKCKPLFDLQATYPDKLLLFEADLLKEGSFFNAMKGCDIVYHVASPFLVPQQIKDGLKDCVEPALNGTRNVLQSVNKTEAVKRVVLTSSIAAVYGDSIEVLKMENSTLSEKYWNETSSTTNNPYSYSKVVAEREAWKLCDAQPRWDLVVINPGLVVGPSLSPESASGSLYMLEAMYRGENKMGAAELHYPVADVRDVAEAHVKAGENAEAKGRFIIASERSLSLLDMADYVRPVHRQPKLLPTRNLPKLLVYAAGPFIGVTMKWVSRNIGIGYKVDRSRSVIELGIVYRPLEEVFAHHYAAWAAAHSS</sequence>
<accession>A0A364MZY3</accession>
<keyword evidence="5" id="KW-1185">Reference proteome</keyword>
<dbReference type="InterPro" id="IPR050425">
    <property type="entry name" value="NAD(P)_dehydrat-like"/>
</dbReference>
<protein>
    <submittedName>
        <fullName evidence="4">Cinnamoyl-CoA reductase</fullName>
    </submittedName>
</protein>
<dbReference type="STRING" id="183478.A0A364MZY3"/>
<dbReference type="InterPro" id="IPR036291">
    <property type="entry name" value="NAD(P)-bd_dom_sf"/>
</dbReference>
<proteinExistence type="inferred from homology"/>
<dbReference type="EMBL" id="QGDH01000091">
    <property type="protein sequence ID" value="RAR08065.1"/>
    <property type="molecule type" value="Genomic_DNA"/>
</dbReference>
<evidence type="ECO:0000313" key="5">
    <source>
        <dbReference type="Proteomes" id="UP000249619"/>
    </source>
</evidence>
<dbReference type="SUPFAM" id="SSF51735">
    <property type="entry name" value="NAD(P)-binding Rossmann-fold domains"/>
    <property type="match status" value="1"/>
</dbReference>
<feature type="domain" description="NAD-dependent epimerase/dehydratase" evidence="3">
    <location>
        <begin position="4"/>
        <end position="238"/>
    </location>
</feature>
<gene>
    <name evidence="4" type="ORF">DDE83_006165</name>
</gene>
<dbReference type="AlphaFoldDB" id="A0A364MZY3"/>
<evidence type="ECO:0000313" key="4">
    <source>
        <dbReference type="EMBL" id="RAR08065.1"/>
    </source>
</evidence>
<comment type="caution">
    <text evidence="4">The sequence shown here is derived from an EMBL/GenBank/DDBJ whole genome shotgun (WGS) entry which is preliminary data.</text>
</comment>
<dbReference type="PANTHER" id="PTHR10366:SF564">
    <property type="entry name" value="STEROL-4-ALPHA-CARBOXYLATE 3-DEHYDROGENASE, DECARBOXYLATING"/>
    <property type="match status" value="1"/>
</dbReference>
<dbReference type="Proteomes" id="UP000249619">
    <property type="component" value="Unassembled WGS sequence"/>
</dbReference>
<dbReference type="InterPro" id="IPR001509">
    <property type="entry name" value="Epimerase_deHydtase"/>
</dbReference>